<proteinExistence type="predicted"/>
<protein>
    <recommendedName>
        <fullName evidence="4">PQQ-binding-like beta-propeller repeat protein</fullName>
    </recommendedName>
</protein>
<evidence type="ECO:0008006" key="4">
    <source>
        <dbReference type="Google" id="ProtNLM"/>
    </source>
</evidence>
<gene>
    <name evidence="2" type="ORF">PYR84_21340</name>
</gene>
<dbReference type="InterPro" id="IPR011047">
    <property type="entry name" value="Quinoprotein_ADH-like_sf"/>
</dbReference>
<sequence>MHYGKSQAIGDKSIFIIDTAMSVVDGRLYYEYCNKGDSTTSFLRAVDVATGNVLWDHRMRESEGMSWFVDERHLMLCDQVLDARTGECLFDFHAVPGMQARHWPVPVELDAHRWLVAMEESSPEGRYLLLDRRTWQGSTLALGLQGAFVLEGAVYGWIVHPERSELRRWHETDGHTEHVLWVDSARDLYSPAIAGAWAVFGPGSRDHVDIDAPWLRIHPCSGEVLAITPPVQPDDERRHVHAQRAAHRDGVVYFCFARQGMYGYDIRSNRFGPCLSPTHVSAPQCHAGVLYGIQDRHEDGMERAYLVAVDPDTGAPLWETPCSSRNYRHLSVSECGAFLGIAGGKIQHLPPAGRRRSTPTAEPAKRAKRAESAESAKSAKAATRPVRTVPPESPYAHMLDDMPTLLDALQARACAQSPNSTLTAVAVSKPWAMVACIEYGEDPDFPHLRLLDLQTDAWIALDCNDLIDAPMIEGITFVDGQDGKLDLLLHDGGRHTIHIDLPARTVRWNAEQA</sequence>
<organism evidence="2 3">
    <name type="scientific">Delftia tsuruhatensis</name>
    <dbReference type="NCBI Taxonomy" id="180282"/>
    <lineage>
        <taxon>Bacteria</taxon>
        <taxon>Pseudomonadati</taxon>
        <taxon>Pseudomonadota</taxon>
        <taxon>Betaproteobacteria</taxon>
        <taxon>Burkholderiales</taxon>
        <taxon>Comamonadaceae</taxon>
        <taxon>Delftia</taxon>
    </lineage>
</organism>
<evidence type="ECO:0000313" key="2">
    <source>
        <dbReference type="EMBL" id="WFF79464.1"/>
    </source>
</evidence>
<dbReference type="SUPFAM" id="SSF50998">
    <property type="entry name" value="Quinoprotein alcohol dehydrogenase-like"/>
    <property type="match status" value="1"/>
</dbReference>
<dbReference type="AlphaFoldDB" id="A0AAX3SH72"/>
<feature type="region of interest" description="Disordered" evidence="1">
    <location>
        <begin position="347"/>
        <end position="390"/>
    </location>
</feature>
<evidence type="ECO:0000313" key="3">
    <source>
        <dbReference type="Proteomes" id="UP001219066"/>
    </source>
</evidence>
<reference evidence="2" key="1">
    <citation type="submission" date="2023-03" db="EMBL/GenBank/DDBJ databases">
        <title>Synergistic degradation of erythromycin by symbiotic bacteria Ery-6A and Ery-6B and application in simulated water remediation.</title>
        <authorList>
            <person name="Xu S."/>
        </authorList>
    </citation>
    <scope>NUCLEOTIDE SEQUENCE</scope>
    <source>
        <strain evidence="2">Ery-6A</strain>
    </source>
</reference>
<name>A0AAX3SH72_9BURK</name>
<dbReference type="RefSeq" id="WP_277848777.1">
    <property type="nucleotide sequence ID" value="NZ_CP120956.1"/>
</dbReference>
<dbReference type="InterPro" id="IPR015943">
    <property type="entry name" value="WD40/YVTN_repeat-like_dom_sf"/>
</dbReference>
<dbReference type="EMBL" id="CP120956">
    <property type="protein sequence ID" value="WFF79464.1"/>
    <property type="molecule type" value="Genomic_DNA"/>
</dbReference>
<feature type="compositionally biased region" description="Basic and acidic residues" evidence="1">
    <location>
        <begin position="363"/>
        <end position="374"/>
    </location>
</feature>
<dbReference type="Gene3D" id="2.130.10.10">
    <property type="entry name" value="YVTN repeat-like/Quinoprotein amine dehydrogenase"/>
    <property type="match status" value="1"/>
</dbReference>
<evidence type="ECO:0000256" key="1">
    <source>
        <dbReference type="SAM" id="MobiDB-lite"/>
    </source>
</evidence>
<feature type="compositionally biased region" description="Low complexity" evidence="1">
    <location>
        <begin position="375"/>
        <end position="384"/>
    </location>
</feature>
<accession>A0AAX3SH72</accession>
<dbReference type="Proteomes" id="UP001219066">
    <property type="component" value="Chromosome"/>
</dbReference>